<accession>A0ABP8SSY6</accession>
<dbReference type="Gene3D" id="1.25.40.10">
    <property type="entry name" value="Tetratricopeptide repeat domain"/>
    <property type="match status" value="1"/>
</dbReference>
<dbReference type="CDD" id="cd00093">
    <property type="entry name" value="HTH_XRE"/>
    <property type="match status" value="1"/>
</dbReference>
<dbReference type="RefSeq" id="WP_346121068.1">
    <property type="nucleotide sequence ID" value="NZ_BAABGU010000019.1"/>
</dbReference>
<feature type="domain" description="HTH cro/C1-type" evidence="1">
    <location>
        <begin position="13"/>
        <end position="66"/>
    </location>
</feature>
<dbReference type="SUPFAM" id="SSF47413">
    <property type="entry name" value="lambda repressor-like DNA-binding domains"/>
    <property type="match status" value="1"/>
</dbReference>
<dbReference type="InterPro" id="IPR001387">
    <property type="entry name" value="Cro/C1-type_HTH"/>
</dbReference>
<gene>
    <name evidence="2" type="ORF">GCM10023176_36400</name>
</gene>
<dbReference type="SUPFAM" id="SSF48452">
    <property type="entry name" value="TPR-like"/>
    <property type="match status" value="1"/>
</dbReference>
<name>A0ABP8SSY6_9ACTN</name>
<evidence type="ECO:0000313" key="2">
    <source>
        <dbReference type="EMBL" id="GAA4572769.1"/>
    </source>
</evidence>
<protein>
    <recommendedName>
        <fullName evidence="1">HTH cro/C1-type domain-containing protein</fullName>
    </recommendedName>
</protein>
<comment type="caution">
    <text evidence="2">The sequence shown here is derived from an EMBL/GenBank/DDBJ whole genome shotgun (WGS) entry which is preliminary data.</text>
</comment>
<dbReference type="EMBL" id="BAABGU010000019">
    <property type="protein sequence ID" value="GAA4572769.1"/>
    <property type="molecule type" value="Genomic_DNA"/>
</dbReference>
<keyword evidence="3" id="KW-1185">Reference proteome</keyword>
<evidence type="ECO:0000313" key="3">
    <source>
        <dbReference type="Proteomes" id="UP001500307"/>
    </source>
</evidence>
<reference evidence="3" key="1">
    <citation type="journal article" date="2019" name="Int. J. Syst. Evol. Microbiol.">
        <title>The Global Catalogue of Microorganisms (GCM) 10K type strain sequencing project: providing services to taxonomists for standard genome sequencing and annotation.</title>
        <authorList>
            <consortium name="The Broad Institute Genomics Platform"/>
            <consortium name="The Broad Institute Genome Sequencing Center for Infectious Disease"/>
            <person name="Wu L."/>
            <person name="Ma J."/>
        </authorList>
    </citation>
    <scope>NUCLEOTIDE SEQUENCE [LARGE SCALE GENOMIC DNA]</scope>
    <source>
        <strain evidence="3">JCM 3175</strain>
    </source>
</reference>
<organism evidence="2 3">
    <name type="scientific">Micromonospora coerulea</name>
    <dbReference type="NCBI Taxonomy" id="47856"/>
    <lineage>
        <taxon>Bacteria</taxon>
        <taxon>Bacillati</taxon>
        <taxon>Actinomycetota</taxon>
        <taxon>Actinomycetes</taxon>
        <taxon>Micromonosporales</taxon>
        <taxon>Micromonosporaceae</taxon>
        <taxon>Micromonospora</taxon>
    </lineage>
</organism>
<dbReference type="Gene3D" id="1.10.260.40">
    <property type="entry name" value="lambda repressor-like DNA-binding domains"/>
    <property type="match status" value="1"/>
</dbReference>
<dbReference type="InterPro" id="IPR010982">
    <property type="entry name" value="Lambda_DNA-bd_dom_sf"/>
</dbReference>
<proteinExistence type="predicted"/>
<dbReference type="Pfam" id="PF13560">
    <property type="entry name" value="HTH_31"/>
    <property type="match status" value="1"/>
</dbReference>
<dbReference type="PROSITE" id="PS50943">
    <property type="entry name" value="HTH_CROC1"/>
    <property type="match status" value="1"/>
</dbReference>
<evidence type="ECO:0000259" key="1">
    <source>
        <dbReference type="PROSITE" id="PS50943"/>
    </source>
</evidence>
<dbReference type="Proteomes" id="UP001500307">
    <property type="component" value="Unassembled WGS sequence"/>
</dbReference>
<dbReference type="InterPro" id="IPR011990">
    <property type="entry name" value="TPR-like_helical_dom_sf"/>
</dbReference>
<sequence>MASAVDPRFGAALREFRERRGLSLRCLGQLAHRSKSHLHELEVGLKAPTTDTARHLDLVLNAAGALARLVDAPVDHAAEAAELRLRVAASDVGKEVLDRIEQSVDDLASAYPTMAPADLLPLVRRHLAYVGRLLDGRVTLAQQRRLLVAGGWLAVLRATVHIDLQQRAAAAAHLRAAVDLANHAEHSELRGWCLETRAWDVLTQGDYRKALDLSRQAQRVAPEGSSAHIQATAQEARAWARMGDVLETRRALDRVERLTANLPVPERAEHHYRYDPAKAAAYTATTLAWAGDPGAEHVARAVLADLDPNGDGGARPRRSASARLDLGLALVAAGQPDEATALAAEAVASGRVVPSNWWRAAEVLARVEQAGVPEAVTLRELCDQYAPRRRPTADSAGR</sequence>